<evidence type="ECO:0000259" key="2">
    <source>
        <dbReference type="PROSITE" id="PS50943"/>
    </source>
</evidence>
<name>A0AAE3N010_9HYPH</name>
<evidence type="ECO:0000256" key="1">
    <source>
        <dbReference type="ARBA" id="ARBA00023125"/>
    </source>
</evidence>
<sequence length="129" mass="14483">MKAEPHKVDIEVGKKIRVQRTMKKMSQTELGNRIGVTFQQVQKYERGSNRVSASKLVEIARALDVDVRLFFDGLEEETGSNDNRPVAQSFVSSRQGLMLNAAFFAIADERIRENILRLVQTIASGNAES</sequence>
<comment type="caution">
    <text evidence="3">The sequence shown here is derived from an EMBL/GenBank/DDBJ whole genome shotgun (WGS) entry which is preliminary data.</text>
</comment>
<dbReference type="Proteomes" id="UP001208771">
    <property type="component" value="Unassembled WGS sequence"/>
</dbReference>
<dbReference type="Pfam" id="PF01381">
    <property type="entry name" value="HTH_3"/>
    <property type="match status" value="1"/>
</dbReference>
<feature type="domain" description="HTH cro/C1-type" evidence="2">
    <location>
        <begin position="16"/>
        <end position="70"/>
    </location>
</feature>
<dbReference type="SMART" id="SM00530">
    <property type="entry name" value="HTH_XRE"/>
    <property type="match status" value="1"/>
</dbReference>
<dbReference type="SUPFAM" id="SSF47413">
    <property type="entry name" value="lambda repressor-like DNA-binding domains"/>
    <property type="match status" value="1"/>
</dbReference>
<dbReference type="Gene3D" id="1.10.260.40">
    <property type="entry name" value="lambda repressor-like DNA-binding domains"/>
    <property type="match status" value="1"/>
</dbReference>
<proteinExistence type="predicted"/>
<protein>
    <submittedName>
        <fullName evidence="3">Helix-turn-helix domain-containing protein</fullName>
    </submittedName>
</protein>
<dbReference type="RefSeq" id="WP_306412030.1">
    <property type="nucleotide sequence ID" value="NZ_JANFPI010000004.1"/>
</dbReference>
<reference evidence="3" key="1">
    <citation type="submission" date="2022-07" db="EMBL/GenBank/DDBJ databases">
        <title>Ectorhizobium quercum gen.nov., sp. nov.</title>
        <authorList>
            <person name="Ma T."/>
            <person name="Li Y."/>
        </authorList>
    </citation>
    <scope>NUCLEOTIDE SEQUENCE</scope>
    <source>
        <strain evidence="3">BDR2-2</strain>
    </source>
</reference>
<dbReference type="EMBL" id="JANFPI010000004">
    <property type="protein sequence ID" value="MCX8998248.1"/>
    <property type="molecule type" value="Genomic_DNA"/>
</dbReference>
<keyword evidence="1" id="KW-0238">DNA-binding</keyword>
<dbReference type="PROSITE" id="PS50943">
    <property type="entry name" value="HTH_CROC1"/>
    <property type="match status" value="1"/>
</dbReference>
<keyword evidence="4" id="KW-1185">Reference proteome</keyword>
<accession>A0AAE3N010</accession>
<dbReference type="PANTHER" id="PTHR46558">
    <property type="entry name" value="TRACRIPTIONAL REGULATORY PROTEIN-RELATED-RELATED"/>
    <property type="match status" value="1"/>
</dbReference>
<dbReference type="CDD" id="cd00093">
    <property type="entry name" value="HTH_XRE"/>
    <property type="match status" value="1"/>
</dbReference>
<organism evidence="3 4">
    <name type="scientific">Ectorhizobium quercum</name>
    <dbReference type="NCBI Taxonomy" id="2965071"/>
    <lineage>
        <taxon>Bacteria</taxon>
        <taxon>Pseudomonadati</taxon>
        <taxon>Pseudomonadota</taxon>
        <taxon>Alphaproteobacteria</taxon>
        <taxon>Hyphomicrobiales</taxon>
        <taxon>Rhizobiaceae</taxon>
        <taxon>Ectorhizobium</taxon>
    </lineage>
</organism>
<evidence type="ECO:0000313" key="3">
    <source>
        <dbReference type="EMBL" id="MCX8998248.1"/>
    </source>
</evidence>
<dbReference type="GO" id="GO:0003677">
    <property type="term" value="F:DNA binding"/>
    <property type="evidence" value="ECO:0007669"/>
    <property type="project" value="UniProtKB-KW"/>
</dbReference>
<dbReference type="InterPro" id="IPR001387">
    <property type="entry name" value="Cro/C1-type_HTH"/>
</dbReference>
<dbReference type="InterPro" id="IPR010982">
    <property type="entry name" value="Lambda_DNA-bd_dom_sf"/>
</dbReference>
<dbReference type="PANTHER" id="PTHR46558:SF4">
    <property type="entry name" value="DNA-BIDING PHAGE PROTEIN"/>
    <property type="match status" value="1"/>
</dbReference>
<gene>
    <name evidence="3" type="ORF">NOF55_14135</name>
</gene>
<dbReference type="AlphaFoldDB" id="A0AAE3N010"/>
<evidence type="ECO:0000313" key="4">
    <source>
        <dbReference type="Proteomes" id="UP001208771"/>
    </source>
</evidence>